<dbReference type="NCBIfam" id="NF002265">
    <property type="entry name" value="PRK01198.1-1"/>
    <property type="match status" value="1"/>
</dbReference>
<dbReference type="GO" id="GO:0005524">
    <property type="term" value="F:ATP binding"/>
    <property type="evidence" value="ECO:0007669"/>
    <property type="project" value="UniProtKB-UniRule"/>
</dbReference>
<dbReference type="Proteomes" id="UP000608850">
    <property type="component" value="Unassembled WGS sequence"/>
</dbReference>
<keyword evidence="6" id="KW-0472">Membrane</keyword>
<dbReference type="Pfam" id="PF01992">
    <property type="entry name" value="vATP-synt_AC39"/>
    <property type="match status" value="1"/>
</dbReference>
<keyword evidence="6" id="KW-1003">Cell membrane</keyword>
<dbReference type="PANTHER" id="PTHR38682:SF1">
    <property type="entry name" value="V-TYPE ATP SYNTHASE SUBUNIT C"/>
    <property type="match status" value="1"/>
</dbReference>
<dbReference type="InterPro" id="IPR050873">
    <property type="entry name" value="V-ATPase_V0D/AC39_subunit"/>
</dbReference>
<keyword evidence="3 6" id="KW-0375">Hydrogen ion transport</keyword>
<evidence type="ECO:0000313" key="7">
    <source>
        <dbReference type="EMBL" id="GGN12559.1"/>
    </source>
</evidence>
<dbReference type="InterPro" id="IPR035067">
    <property type="entry name" value="V-type_ATPase_csu/dsu"/>
</dbReference>
<gene>
    <name evidence="6" type="primary">atpC</name>
    <name evidence="7" type="ORF">GCM10009021_10750</name>
</gene>
<protein>
    <recommendedName>
        <fullName evidence="6">A-type ATP synthase subunit C</fullName>
    </recommendedName>
</protein>
<keyword evidence="8" id="KW-1185">Reference proteome</keyword>
<dbReference type="GO" id="GO:0046961">
    <property type="term" value="F:proton-transporting ATPase activity, rotational mechanism"/>
    <property type="evidence" value="ECO:0007669"/>
    <property type="project" value="InterPro"/>
</dbReference>
<comment type="function">
    <text evidence="6">Component of the A-type ATP synthase that produces ATP from ADP in the presence of a proton gradient across the membrane.</text>
</comment>
<dbReference type="GO" id="GO:0005886">
    <property type="term" value="C:plasma membrane"/>
    <property type="evidence" value="ECO:0007669"/>
    <property type="project" value="UniProtKB-SubCell"/>
</dbReference>
<dbReference type="GO" id="GO:0033179">
    <property type="term" value="C:proton-transporting V-type ATPase, V0 domain"/>
    <property type="evidence" value="ECO:0007669"/>
    <property type="project" value="InterPro"/>
</dbReference>
<dbReference type="GO" id="GO:0046933">
    <property type="term" value="F:proton-transporting ATP synthase activity, rotational mechanism"/>
    <property type="evidence" value="ECO:0007669"/>
    <property type="project" value="UniProtKB-UniRule"/>
</dbReference>
<comment type="similarity">
    <text evidence="1 6">Belongs to the V-ATPase V0D/AC39 subunit family.</text>
</comment>
<organism evidence="7 8">
    <name type="scientific">Halarchaeum nitratireducens</name>
    <dbReference type="NCBI Taxonomy" id="489913"/>
    <lineage>
        <taxon>Archaea</taxon>
        <taxon>Methanobacteriati</taxon>
        <taxon>Methanobacteriota</taxon>
        <taxon>Stenosarchaea group</taxon>
        <taxon>Halobacteria</taxon>
        <taxon>Halobacteriales</taxon>
        <taxon>Halobacteriaceae</taxon>
    </lineage>
</organism>
<evidence type="ECO:0000313" key="8">
    <source>
        <dbReference type="Proteomes" id="UP000608850"/>
    </source>
</evidence>
<comment type="subunit">
    <text evidence="6">Has multiple subunits with at least A(3), B(3), C, D, E, F, H, I and proteolipid K(x).</text>
</comment>
<evidence type="ECO:0000256" key="3">
    <source>
        <dbReference type="ARBA" id="ARBA00022781"/>
    </source>
</evidence>
<evidence type="ECO:0000256" key="6">
    <source>
        <dbReference type="HAMAP-Rule" id="MF_00314"/>
    </source>
</evidence>
<proteinExistence type="inferred from homology"/>
<dbReference type="SUPFAM" id="SSF103486">
    <property type="entry name" value="V-type ATP synthase subunit C"/>
    <property type="match status" value="1"/>
</dbReference>
<dbReference type="Gene3D" id="1.20.1690.10">
    <property type="entry name" value="V-type ATP synthase subunit C domain"/>
    <property type="match status" value="2"/>
</dbReference>
<sequence>MNVISRDASNYSYVNARVRSRWALLLDADEYDTLTRMGPSEIARSLGESEYGPEIDALGSRHSGVDLVEHALNRNLARHFDDLLEWSQGTLYDLISRYLRKFDAWNVKTALRGVYSETDSGVVDDDFIRAGEFDEALLTTLEECGSVQAIVDALAETVFGDPLADALAEYEETGALVPLENAVDRTFYSTLLRGLNATTESGTREFVKFLQAEVDFRNIRNAFRLARSGASIDPSEYYIAGGRLFEATELASLVENRDELVARLRESRYSEQLGPALERLESADTLIGFEHALDTALLGYADHLSHVFPLSVCPVLAYVLAKEREVDNIRAIARGREVGLSGEEIEQELVML</sequence>
<dbReference type="InterPro" id="IPR044911">
    <property type="entry name" value="V-type_ATPase_csu/dsu_dom_3"/>
</dbReference>
<evidence type="ECO:0000256" key="1">
    <source>
        <dbReference type="ARBA" id="ARBA00006709"/>
    </source>
</evidence>
<dbReference type="PANTHER" id="PTHR38682">
    <property type="entry name" value="V-TYPE ATP SYNTHASE SUBUNIT C"/>
    <property type="match status" value="1"/>
</dbReference>
<dbReference type="Gene3D" id="1.10.132.50">
    <property type="entry name" value="ATP synthase (C/AC39) subunit, domain 3"/>
    <property type="match status" value="1"/>
</dbReference>
<dbReference type="AlphaFoldDB" id="A0A830GAH6"/>
<keyword evidence="2 6" id="KW-0813">Transport</keyword>
<dbReference type="InterPro" id="IPR002843">
    <property type="entry name" value="ATPase_V0-cplx_csu/dsu"/>
</dbReference>
<dbReference type="NCBIfam" id="TIGR02923">
    <property type="entry name" value="AhaC"/>
    <property type="match status" value="1"/>
</dbReference>
<dbReference type="RefSeq" id="WP_188877585.1">
    <property type="nucleotide sequence ID" value="NZ_BMOQ01000003.1"/>
</dbReference>
<comment type="subcellular location">
    <subcellularLocation>
        <location evidence="6">Cell membrane</location>
        <topology evidence="6">Peripheral membrane protein</topology>
    </subcellularLocation>
</comment>
<keyword evidence="5 6" id="KW-0066">ATP synthesis</keyword>
<dbReference type="InterPro" id="IPR036079">
    <property type="entry name" value="ATPase_csu/dsu_sf"/>
</dbReference>
<dbReference type="HAMAP" id="MF_00314">
    <property type="entry name" value="ATP_synth_C_arch"/>
    <property type="match status" value="1"/>
</dbReference>
<accession>A0A830GAH6</accession>
<reference evidence="7 8" key="1">
    <citation type="journal article" date="2019" name="Int. J. Syst. Evol. Microbiol.">
        <title>The Global Catalogue of Microorganisms (GCM) 10K type strain sequencing project: providing services to taxonomists for standard genome sequencing and annotation.</title>
        <authorList>
            <consortium name="The Broad Institute Genomics Platform"/>
            <consortium name="The Broad Institute Genome Sequencing Center for Infectious Disease"/>
            <person name="Wu L."/>
            <person name="Ma J."/>
        </authorList>
    </citation>
    <scope>NUCLEOTIDE SEQUENCE [LARGE SCALE GENOMIC DNA]</scope>
    <source>
        <strain evidence="7 8">JCM 16331</strain>
    </source>
</reference>
<evidence type="ECO:0000256" key="4">
    <source>
        <dbReference type="ARBA" id="ARBA00023065"/>
    </source>
</evidence>
<dbReference type="GO" id="GO:0042777">
    <property type="term" value="P:proton motive force-driven plasma membrane ATP synthesis"/>
    <property type="evidence" value="ECO:0007669"/>
    <property type="project" value="UniProtKB-UniRule"/>
</dbReference>
<keyword evidence="4 6" id="KW-0406">Ion transport</keyword>
<dbReference type="InterPro" id="IPR014272">
    <property type="entry name" value="ATPase_V0-cplx_csu"/>
</dbReference>
<name>A0A830GAH6_9EURY</name>
<evidence type="ECO:0000256" key="5">
    <source>
        <dbReference type="ARBA" id="ARBA00023310"/>
    </source>
</evidence>
<dbReference type="EMBL" id="BMOQ01000003">
    <property type="protein sequence ID" value="GGN12559.1"/>
    <property type="molecule type" value="Genomic_DNA"/>
</dbReference>
<evidence type="ECO:0000256" key="2">
    <source>
        <dbReference type="ARBA" id="ARBA00022448"/>
    </source>
</evidence>
<comment type="caution">
    <text evidence="7">The sequence shown here is derived from an EMBL/GenBank/DDBJ whole genome shotgun (WGS) entry which is preliminary data.</text>
</comment>
<dbReference type="OrthoDB" id="4272at2157"/>